<comment type="subcellular location">
    <subcellularLocation>
        <location evidence="1">Membrane</location>
        <topology evidence="1">Single-pass type I membrane protein</topology>
    </subcellularLocation>
</comment>
<proteinExistence type="predicted"/>
<evidence type="ECO:0000256" key="8">
    <source>
        <dbReference type="PROSITE-ProRule" id="PRU00622"/>
    </source>
</evidence>
<keyword evidence="4" id="KW-0677">Repeat</keyword>
<feature type="signal peptide" evidence="10">
    <location>
        <begin position="1"/>
        <end position="22"/>
    </location>
</feature>
<dbReference type="Proteomes" id="UP001162162">
    <property type="component" value="Unassembled WGS sequence"/>
</dbReference>
<dbReference type="EMBL" id="JAPWTK010000220">
    <property type="protein sequence ID" value="KAJ8945307.1"/>
    <property type="molecule type" value="Genomic_DNA"/>
</dbReference>
<evidence type="ECO:0000313" key="12">
    <source>
        <dbReference type="Proteomes" id="UP001162162"/>
    </source>
</evidence>
<feature type="repeat" description="Cys-rich GLG1" evidence="8">
    <location>
        <begin position="255"/>
        <end position="321"/>
    </location>
</feature>
<evidence type="ECO:0000256" key="2">
    <source>
        <dbReference type="ARBA" id="ARBA00022692"/>
    </source>
</evidence>
<name>A0AAV8Y1I2_9CUCU</name>
<evidence type="ECO:0000256" key="1">
    <source>
        <dbReference type="ARBA" id="ARBA00004479"/>
    </source>
</evidence>
<keyword evidence="7" id="KW-0325">Glycoprotein</keyword>
<evidence type="ECO:0000256" key="9">
    <source>
        <dbReference type="SAM" id="Coils"/>
    </source>
</evidence>
<organism evidence="11 12">
    <name type="scientific">Aromia moschata</name>
    <dbReference type="NCBI Taxonomy" id="1265417"/>
    <lineage>
        <taxon>Eukaryota</taxon>
        <taxon>Metazoa</taxon>
        <taxon>Ecdysozoa</taxon>
        <taxon>Arthropoda</taxon>
        <taxon>Hexapoda</taxon>
        <taxon>Insecta</taxon>
        <taxon>Pterygota</taxon>
        <taxon>Neoptera</taxon>
        <taxon>Endopterygota</taxon>
        <taxon>Coleoptera</taxon>
        <taxon>Polyphaga</taxon>
        <taxon>Cucujiformia</taxon>
        <taxon>Chrysomeloidea</taxon>
        <taxon>Cerambycidae</taxon>
        <taxon>Cerambycinae</taxon>
        <taxon>Callichromatini</taxon>
        <taxon>Aromia</taxon>
    </lineage>
</organism>
<keyword evidence="6" id="KW-0472">Membrane</keyword>
<evidence type="ECO:0000256" key="6">
    <source>
        <dbReference type="ARBA" id="ARBA00023136"/>
    </source>
</evidence>
<accession>A0AAV8Y1I2</accession>
<dbReference type="InterPro" id="IPR017873">
    <property type="entry name" value="Cys-rich_GLG1_repeat_euk"/>
</dbReference>
<keyword evidence="5" id="KW-1133">Transmembrane helix</keyword>
<evidence type="ECO:0008006" key="13">
    <source>
        <dbReference type="Google" id="ProtNLM"/>
    </source>
</evidence>
<keyword evidence="9" id="KW-0175">Coiled coil</keyword>
<comment type="caution">
    <text evidence="11">The sequence shown here is derived from an EMBL/GenBank/DDBJ whole genome shotgun (WGS) entry which is preliminary data.</text>
</comment>
<reference evidence="11" key="1">
    <citation type="journal article" date="2023" name="Insect Mol. Biol.">
        <title>Genome sequencing provides insights into the evolution of gene families encoding plant cell wall-degrading enzymes in longhorned beetles.</title>
        <authorList>
            <person name="Shin N.R."/>
            <person name="Okamura Y."/>
            <person name="Kirsch R."/>
            <person name="Pauchet Y."/>
        </authorList>
    </citation>
    <scope>NUCLEOTIDE SEQUENCE</scope>
    <source>
        <strain evidence="11">AMC_N1</strain>
    </source>
</reference>
<keyword evidence="12" id="KW-1185">Reference proteome</keyword>
<dbReference type="PANTHER" id="PTHR11884:SF1">
    <property type="entry name" value="GOLGI APPARATUS PROTEIN 1"/>
    <property type="match status" value="1"/>
</dbReference>
<feature type="repeat" description="Cys-rich GLG1" evidence="8">
    <location>
        <begin position="450"/>
        <end position="516"/>
    </location>
</feature>
<feature type="coiled-coil region" evidence="9">
    <location>
        <begin position="561"/>
        <end position="595"/>
    </location>
</feature>
<evidence type="ECO:0000256" key="3">
    <source>
        <dbReference type="ARBA" id="ARBA00022729"/>
    </source>
</evidence>
<protein>
    <recommendedName>
        <fullName evidence="13">Golgi apparatus protein 1</fullName>
    </recommendedName>
</protein>
<feature type="chain" id="PRO_5043978761" description="Golgi apparatus protein 1" evidence="10">
    <location>
        <begin position="23"/>
        <end position="749"/>
    </location>
</feature>
<dbReference type="InterPro" id="IPR039728">
    <property type="entry name" value="GLG1"/>
</dbReference>
<dbReference type="PROSITE" id="PS51289">
    <property type="entry name" value="GLG1_C_RICH"/>
    <property type="match status" value="5"/>
</dbReference>
<feature type="repeat" description="Cys-rich GLG1" evidence="8">
    <location>
        <begin position="322"/>
        <end position="381"/>
    </location>
</feature>
<dbReference type="Pfam" id="PF00839">
    <property type="entry name" value="Cys_rich_FGFR"/>
    <property type="match status" value="9"/>
</dbReference>
<feature type="repeat" description="Cys-rich GLG1" evidence="8">
    <location>
        <begin position="520"/>
        <end position="579"/>
    </location>
</feature>
<dbReference type="PANTHER" id="PTHR11884">
    <property type="entry name" value="SELECTIN LIGAND RELATED"/>
    <property type="match status" value="1"/>
</dbReference>
<feature type="repeat" description="Cys-rich GLG1" evidence="8">
    <location>
        <begin position="193"/>
        <end position="253"/>
    </location>
</feature>
<dbReference type="GO" id="GO:0017134">
    <property type="term" value="F:fibroblast growth factor binding"/>
    <property type="evidence" value="ECO:0007669"/>
    <property type="project" value="TreeGrafter"/>
</dbReference>
<sequence length="749" mass="86884">MYLFYTYVLVFITFLLISTVNSSIVHSKRNVKEKIFDEDQCKEVKVICNSLNDTDDLSVLECLLSLNNPSRVSLSEECQHTVWEHTRRLLENENVNGLLLPVCQDNFKKINCDVKNNGNYFKCILNNMDNIQVKDCRQLILRLEGVAFTDFSWISKFLEHCTEDINALKCGRIDSQSFSQIKTLTCLQNNIFNIKDKCEKEILHLSRLQSDNIKLDSELYLDCGKDHMRYCSQFFAGSGRVFSCLMLQMHENRTKLETKCLQHLLRRQKLIAQDFMVSRGLLRACKEDIKKVHCQKPIAEEKTVRLAQILLCLENAAKNGTKIDTNCKDEIFNHRRMLMEDYRLSPEIVNSCKIEISEFCNGIEAGGKTIHCLMKHTLRKTGNHLNIQIQDKCMRALEDLVKETDVGENWSVDPVLHEACSPIVKVACRGLQGGDAKIMSCLLDKLGTDFMTEDCETALIQIQYFVARDFRLDPQLYRECKRDARKYCHVDDNIQEGPSYSHEVLPCLYRHAYLPQGDMKLEKTCLQQIRRVMRQRAINVDLQPEIEEACLNDLGSLCTDKLKRGEEMQCLQSNLDELEENCQDAVKYFTEIEAQHIDLNPYITKYCSRVIEDFCKVNTDDDEGNIMDCLIKNKNIPQVKSNHACFASIEHFQIISLKDYRFSYKFKVACKTHAIRLCSHARSKTEVVACLSENLLNATLHDIQCLKNKMDQQRLTPNCKNKLKERFQMYKNALEVAPYRMFEICFNRL</sequence>
<evidence type="ECO:0000256" key="4">
    <source>
        <dbReference type="ARBA" id="ARBA00022737"/>
    </source>
</evidence>
<gene>
    <name evidence="11" type="ORF">NQ318_003607</name>
</gene>
<evidence type="ECO:0000256" key="5">
    <source>
        <dbReference type="ARBA" id="ARBA00022989"/>
    </source>
</evidence>
<evidence type="ECO:0000313" key="11">
    <source>
        <dbReference type="EMBL" id="KAJ8945307.1"/>
    </source>
</evidence>
<keyword evidence="3 10" id="KW-0732">Signal</keyword>
<keyword evidence="2" id="KW-0812">Transmembrane</keyword>
<dbReference type="AlphaFoldDB" id="A0AAV8Y1I2"/>
<evidence type="ECO:0000256" key="10">
    <source>
        <dbReference type="SAM" id="SignalP"/>
    </source>
</evidence>
<dbReference type="GO" id="GO:0000139">
    <property type="term" value="C:Golgi membrane"/>
    <property type="evidence" value="ECO:0007669"/>
    <property type="project" value="InterPro"/>
</dbReference>
<evidence type="ECO:0000256" key="7">
    <source>
        <dbReference type="ARBA" id="ARBA00023180"/>
    </source>
</evidence>
<dbReference type="InterPro" id="IPR001893">
    <property type="entry name" value="Cys-rich_GLG1_repeat"/>
</dbReference>